<dbReference type="Gene3D" id="3.40.50.10140">
    <property type="entry name" value="Toll/interleukin-1 receptor homology (TIR) domain"/>
    <property type="match status" value="1"/>
</dbReference>
<dbReference type="PROSITE" id="PS51534">
    <property type="entry name" value="SEFIR"/>
    <property type="match status" value="1"/>
</dbReference>
<gene>
    <name evidence="2" type="ORF">BACERE00191_01954</name>
</gene>
<dbReference type="InterPro" id="IPR000157">
    <property type="entry name" value="TIR_dom"/>
</dbReference>
<organism evidence="2 3">
    <name type="scientific">Bacillus pacificus</name>
    <dbReference type="NCBI Taxonomy" id="2026187"/>
    <lineage>
        <taxon>Bacteria</taxon>
        <taxon>Bacillati</taxon>
        <taxon>Bacillota</taxon>
        <taxon>Bacilli</taxon>
        <taxon>Bacillales</taxon>
        <taxon>Bacillaceae</taxon>
        <taxon>Bacillus</taxon>
        <taxon>Bacillus cereus group</taxon>
    </lineage>
</organism>
<reference evidence="3" key="1">
    <citation type="submission" date="2017-04" db="EMBL/GenBank/DDBJ databases">
        <authorList>
            <person name="Criscuolo A."/>
        </authorList>
    </citation>
    <scope>NUCLEOTIDE SEQUENCE [LARGE SCALE GENOMIC DNA]</scope>
</reference>
<dbReference type="SUPFAM" id="SSF52200">
    <property type="entry name" value="Toll/Interleukin receptor TIR domain"/>
    <property type="match status" value="1"/>
</dbReference>
<evidence type="ECO:0000313" key="3">
    <source>
        <dbReference type="Proteomes" id="UP000194499"/>
    </source>
</evidence>
<evidence type="ECO:0000259" key="1">
    <source>
        <dbReference type="PROSITE" id="PS51534"/>
    </source>
</evidence>
<dbReference type="Pfam" id="PF13676">
    <property type="entry name" value="TIR_2"/>
    <property type="match status" value="1"/>
</dbReference>
<dbReference type="Proteomes" id="UP000194499">
    <property type="component" value="Unassembled WGS sequence"/>
</dbReference>
<dbReference type="RefSeq" id="WP_076868874.1">
    <property type="nucleotide sequence ID" value="NZ_FWZB01000036.1"/>
</dbReference>
<accession>A0A1Y5ZES5</accession>
<protein>
    <submittedName>
        <fullName evidence="2">SEFIR domain protein</fullName>
    </submittedName>
</protein>
<feature type="domain" description="SEFIR" evidence="1">
    <location>
        <begin position="5"/>
        <end position="137"/>
    </location>
</feature>
<dbReference type="EMBL" id="FWZB01000036">
    <property type="protein sequence ID" value="SMD93621.1"/>
    <property type="molecule type" value="Genomic_DNA"/>
</dbReference>
<dbReference type="AlphaFoldDB" id="A0A1Y5ZES5"/>
<sequence>MQEDTKSVFISYSWDSPEHQQWVMDLVGLLRDNGVDASFDMLETQSQTVNLNAMMVSNVRDNDYTVIVLTENYKKKAEALQGGVGFETLLTMPLLMKNPNKLILIVRHAGNFESVVPFHLDGWYAINFSDDANFERAFKELHYRIEGVPLYEKKPLGKKPKLTPLKGIVEKPSIDFSDFDIPSLKRITDLEKEKFINESFQEMNTIFKELFSQMKQSNLNFDFTVENGEAKCIYKLYVDGNVKSGLKIWLSNDFATTSIKMAYGRLSVSPLDNSYNESIVCEVNEKNELALKMQMNMFGGKDTNEPLSIVKTVWKNHITPYIS</sequence>
<name>A0A1Y5ZES5_9BACI</name>
<evidence type="ECO:0000313" key="2">
    <source>
        <dbReference type="EMBL" id="SMD93621.1"/>
    </source>
</evidence>
<dbReference type="InterPro" id="IPR035897">
    <property type="entry name" value="Toll_tir_struct_dom_sf"/>
</dbReference>
<dbReference type="InterPro" id="IPR013568">
    <property type="entry name" value="SEFIR_dom"/>
</dbReference>
<dbReference type="GO" id="GO:0007165">
    <property type="term" value="P:signal transduction"/>
    <property type="evidence" value="ECO:0007669"/>
    <property type="project" value="InterPro"/>
</dbReference>
<proteinExistence type="predicted"/>